<keyword evidence="3" id="KW-0539">Nucleus</keyword>
<dbReference type="EMBL" id="AWUE01000811">
    <property type="protein sequence ID" value="OMP14263.1"/>
    <property type="molecule type" value="Genomic_DNA"/>
</dbReference>
<dbReference type="SMART" id="SM00338">
    <property type="entry name" value="BRLZ"/>
    <property type="match status" value="1"/>
</dbReference>
<comment type="caution">
    <text evidence="7">The sequence shown here is derived from an EMBL/GenBank/DDBJ whole genome shotgun (WGS) entry which is preliminary data.</text>
</comment>
<keyword evidence="2" id="KW-0238">DNA-binding</keyword>
<organism evidence="7 8">
    <name type="scientific">Corchorus olitorius</name>
    <dbReference type="NCBI Taxonomy" id="93759"/>
    <lineage>
        <taxon>Eukaryota</taxon>
        <taxon>Viridiplantae</taxon>
        <taxon>Streptophyta</taxon>
        <taxon>Embryophyta</taxon>
        <taxon>Tracheophyta</taxon>
        <taxon>Spermatophyta</taxon>
        <taxon>Magnoliopsida</taxon>
        <taxon>eudicotyledons</taxon>
        <taxon>Gunneridae</taxon>
        <taxon>Pentapetalae</taxon>
        <taxon>rosids</taxon>
        <taxon>malvids</taxon>
        <taxon>Malvales</taxon>
        <taxon>Malvaceae</taxon>
        <taxon>Grewioideae</taxon>
        <taxon>Apeibeae</taxon>
        <taxon>Corchorus</taxon>
    </lineage>
</organism>
<evidence type="ECO:0000256" key="2">
    <source>
        <dbReference type="ARBA" id="ARBA00023125"/>
    </source>
</evidence>
<dbReference type="GO" id="GO:0005634">
    <property type="term" value="C:nucleus"/>
    <property type="evidence" value="ECO:0007669"/>
    <property type="project" value="UniProtKB-SubCell"/>
</dbReference>
<evidence type="ECO:0000313" key="8">
    <source>
        <dbReference type="Proteomes" id="UP000187203"/>
    </source>
</evidence>
<dbReference type="GO" id="GO:0003700">
    <property type="term" value="F:DNA-binding transcription factor activity"/>
    <property type="evidence" value="ECO:0007669"/>
    <property type="project" value="InterPro"/>
</dbReference>
<dbReference type="AlphaFoldDB" id="A0A1R3L4K0"/>
<dbReference type="GO" id="GO:0003677">
    <property type="term" value="F:DNA binding"/>
    <property type="evidence" value="ECO:0007669"/>
    <property type="project" value="UniProtKB-KW"/>
</dbReference>
<feature type="compositionally biased region" description="Basic and acidic residues" evidence="5">
    <location>
        <begin position="74"/>
        <end position="83"/>
    </location>
</feature>
<evidence type="ECO:0000259" key="6">
    <source>
        <dbReference type="PROSITE" id="PS50217"/>
    </source>
</evidence>
<reference evidence="8" key="1">
    <citation type="submission" date="2013-09" db="EMBL/GenBank/DDBJ databases">
        <title>Corchorus olitorius genome sequencing.</title>
        <authorList>
            <person name="Alam M."/>
            <person name="Haque M.S."/>
            <person name="Islam M.S."/>
            <person name="Emdad E.M."/>
            <person name="Islam M.M."/>
            <person name="Ahmed B."/>
            <person name="Halim A."/>
            <person name="Hossen Q.M.M."/>
            <person name="Hossain M.Z."/>
            <person name="Ahmed R."/>
            <person name="Khan M.M."/>
            <person name="Islam R."/>
            <person name="Rashid M.M."/>
            <person name="Khan S.A."/>
            <person name="Rahman M.S."/>
            <person name="Alam M."/>
            <person name="Yahiya A.S."/>
            <person name="Khan M.S."/>
            <person name="Azam M.S."/>
            <person name="Haque T."/>
            <person name="Lashkar M.Z.H."/>
            <person name="Akhand A.I."/>
            <person name="Morshed G."/>
            <person name="Roy S."/>
            <person name="Uddin K.S."/>
            <person name="Rabeya T."/>
            <person name="Hossain A.S."/>
            <person name="Chowdhury A."/>
            <person name="Snigdha A.R."/>
            <person name="Mortoza M.S."/>
            <person name="Matin S.A."/>
            <person name="Hoque S.M.E."/>
            <person name="Islam M.K."/>
            <person name="Roy D.K."/>
            <person name="Haider R."/>
            <person name="Moosa M.M."/>
            <person name="Elias S.M."/>
            <person name="Hasan A.M."/>
            <person name="Jahan S."/>
            <person name="Shafiuddin M."/>
            <person name="Mahmood N."/>
            <person name="Shommy N.S."/>
        </authorList>
    </citation>
    <scope>NUCLEOTIDE SEQUENCE [LARGE SCALE GENOMIC DNA]</scope>
    <source>
        <strain evidence="8">cv. O-4</strain>
    </source>
</reference>
<dbReference type="GO" id="GO:0045893">
    <property type="term" value="P:positive regulation of DNA-templated transcription"/>
    <property type="evidence" value="ECO:0007669"/>
    <property type="project" value="InterPro"/>
</dbReference>
<feature type="region of interest" description="Disordered" evidence="5">
    <location>
        <begin position="56"/>
        <end position="85"/>
    </location>
</feature>
<keyword evidence="8" id="KW-1185">Reference proteome</keyword>
<protein>
    <recommendedName>
        <fullName evidence="6">BZIP domain-containing protein</fullName>
    </recommendedName>
</protein>
<dbReference type="InterPro" id="IPR004827">
    <property type="entry name" value="bZIP"/>
</dbReference>
<evidence type="ECO:0000256" key="3">
    <source>
        <dbReference type="ARBA" id="ARBA00023242"/>
    </source>
</evidence>
<feature type="domain" description="BZIP" evidence="6">
    <location>
        <begin position="80"/>
        <end position="127"/>
    </location>
</feature>
<sequence length="150" mass="16920">MDYNPNYVSPVDFGKVNQLINEGNGNSDDGQVVVNGGGQGHGSNMQEPVQVQVQMNNNGQENEEENVTRKRYKKDSVEDTQRRELRKLKNRTTAARAFQQKKAYVEQLELEVQELSKKNAYLKKSLQFGLSSLSSGMTQRNLRRTASAPL</sequence>
<dbReference type="Pfam" id="PF00170">
    <property type="entry name" value="bZIP_1"/>
    <property type="match status" value="1"/>
</dbReference>
<dbReference type="SUPFAM" id="SSF57959">
    <property type="entry name" value="Leucine zipper domain"/>
    <property type="match status" value="1"/>
</dbReference>
<dbReference type="Proteomes" id="UP000187203">
    <property type="component" value="Unassembled WGS sequence"/>
</dbReference>
<accession>A0A1R3L4K0</accession>
<dbReference type="PANTHER" id="PTHR22952:SF428">
    <property type="entry name" value="BZIP DOMAIN-CONTAINING PROTEIN"/>
    <property type="match status" value="1"/>
</dbReference>
<keyword evidence="4" id="KW-0175">Coiled coil</keyword>
<evidence type="ECO:0000313" key="7">
    <source>
        <dbReference type="EMBL" id="OMP14263.1"/>
    </source>
</evidence>
<evidence type="ECO:0000256" key="5">
    <source>
        <dbReference type="SAM" id="MobiDB-lite"/>
    </source>
</evidence>
<dbReference type="PROSITE" id="PS50217">
    <property type="entry name" value="BZIP"/>
    <property type="match status" value="1"/>
</dbReference>
<dbReference type="InterPro" id="IPR043452">
    <property type="entry name" value="BZIP46-like"/>
</dbReference>
<proteinExistence type="predicted"/>
<dbReference type="InterPro" id="IPR046347">
    <property type="entry name" value="bZIP_sf"/>
</dbReference>
<evidence type="ECO:0000256" key="1">
    <source>
        <dbReference type="ARBA" id="ARBA00004123"/>
    </source>
</evidence>
<name>A0A1R3L4K0_9ROSI</name>
<dbReference type="Gene3D" id="1.20.5.170">
    <property type="match status" value="1"/>
</dbReference>
<evidence type="ECO:0000256" key="4">
    <source>
        <dbReference type="SAM" id="Coils"/>
    </source>
</evidence>
<feature type="coiled-coil region" evidence="4">
    <location>
        <begin position="98"/>
        <end position="125"/>
    </location>
</feature>
<dbReference type="OrthoDB" id="10556055at2759"/>
<comment type="subcellular location">
    <subcellularLocation>
        <location evidence="1">Nucleus</location>
    </subcellularLocation>
</comment>
<dbReference type="PANTHER" id="PTHR22952">
    <property type="entry name" value="CAMP-RESPONSE ELEMENT BINDING PROTEIN-RELATED"/>
    <property type="match status" value="1"/>
</dbReference>
<gene>
    <name evidence="7" type="ORF">COLO4_00118</name>
</gene>